<evidence type="ECO:0000313" key="2">
    <source>
        <dbReference type="EMBL" id="SCM55030.1"/>
    </source>
</evidence>
<protein>
    <submittedName>
        <fullName evidence="2">Type VI secretion system secreted protein VgrG</fullName>
    </submittedName>
</protein>
<dbReference type="SUPFAM" id="SSF53955">
    <property type="entry name" value="Lysozyme-like"/>
    <property type="match status" value="1"/>
</dbReference>
<gene>
    <name evidence="2" type="ORF">BN1044_04543</name>
</gene>
<dbReference type="RefSeq" id="WP_072310603.1">
    <property type="nucleotide sequence ID" value="NZ_FMIQ01000085.1"/>
</dbReference>
<dbReference type="InterPro" id="IPR008565">
    <property type="entry name" value="TtsA-like_GH18_dom"/>
</dbReference>
<dbReference type="Proteomes" id="UP000094844">
    <property type="component" value="Unassembled WGS sequence"/>
</dbReference>
<name>A0A1C6Z766_HAFAL</name>
<dbReference type="OrthoDB" id="9815229at2"/>
<accession>A0A1C6Z766</accession>
<dbReference type="InterPro" id="IPR023346">
    <property type="entry name" value="Lysozyme-like_dom_sf"/>
</dbReference>
<dbReference type="EMBL" id="FMIQ01000085">
    <property type="protein sequence ID" value="SCM55030.1"/>
    <property type="molecule type" value="Genomic_DNA"/>
</dbReference>
<sequence length="152" mass="17524">MGITLDTWRAFAPQDLGIEATSATLKSMTKSQAETIYYNHYWNPKGFCKLESTKIALMIYDWTITSGLAIKQIRKCLHNEYDSKLSVSNKMDDNMIHCINNIDVQELLLNRIAEIRNEYYRSLTVTNGKPNAQVKFLKGWLNRVDDCLQVVL</sequence>
<feature type="domain" description="TtsA-like Glycoside hydrolase family 108" evidence="1">
    <location>
        <begin position="1"/>
        <end position="67"/>
    </location>
</feature>
<evidence type="ECO:0000313" key="3">
    <source>
        <dbReference type="Proteomes" id="UP000094844"/>
    </source>
</evidence>
<organism evidence="2 3">
    <name type="scientific">Hafnia alvei</name>
    <dbReference type="NCBI Taxonomy" id="569"/>
    <lineage>
        <taxon>Bacteria</taxon>
        <taxon>Pseudomonadati</taxon>
        <taxon>Pseudomonadota</taxon>
        <taxon>Gammaproteobacteria</taxon>
        <taxon>Enterobacterales</taxon>
        <taxon>Hafniaceae</taxon>
        <taxon>Hafnia</taxon>
    </lineage>
</organism>
<proteinExistence type="predicted"/>
<reference evidence="2 3" key="1">
    <citation type="submission" date="2016-09" db="EMBL/GenBank/DDBJ databases">
        <authorList>
            <person name="Capua I."/>
            <person name="De Benedictis P."/>
            <person name="Joannis T."/>
            <person name="Lombin L.H."/>
            <person name="Cattoli G."/>
        </authorList>
    </citation>
    <scope>NUCLEOTIDE SEQUENCE [LARGE SCALE GENOMIC DNA]</scope>
    <source>
        <strain evidence="2 3">GB001</strain>
    </source>
</reference>
<evidence type="ECO:0000259" key="1">
    <source>
        <dbReference type="Pfam" id="PF05838"/>
    </source>
</evidence>
<dbReference type="Gene3D" id="1.20.141.10">
    <property type="entry name" value="Chitosanase, subunit A, domain 1"/>
    <property type="match status" value="1"/>
</dbReference>
<dbReference type="Pfam" id="PF05838">
    <property type="entry name" value="Glyco_hydro_108"/>
    <property type="match status" value="1"/>
</dbReference>
<dbReference type="AlphaFoldDB" id="A0A1C6Z766"/>